<evidence type="ECO:0000313" key="3">
    <source>
        <dbReference type="Proteomes" id="UP000765509"/>
    </source>
</evidence>
<gene>
    <name evidence="2" type="ORF">O181_073656</name>
</gene>
<accession>A0A9Q3F521</accession>
<dbReference type="Proteomes" id="UP000765509">
    <property type="component" value="Unassembled WGS sequence"/>
</dbReference>
<name>A0A9Q3F521_9BASI</name>
<evidence type="ECO:0000313" key="2">
    <source>
        <dbReference type="EMBL" id="MBW0533941.1"/>
    </source>
</evidence>
<sequence>MNIKRFNLALHWEELGAGFQKLCLKEIPFKDLMVITNRLNPNRQFKILEESASRIREDKATIQAIEEQLNQTEHTLIQ</sequence>
<comment type="caution">
    <text evidence="2">The sequence shown here is derived from an EMBL/GenBank/DDBJ whole genome shotgun (WGS) entry which is preliminary data.</text>
</comment>
<proteinExistence type="predicted"/>
<feature type="coiled-coil region" evidence="1">
    <location>
        <begin position="48"/>
        <end position="75"/>
    </location>
</feature>
<dbReference type="AlphaFoldDB" id="A0A9Q3F521"/>
<reference evidence="2" key="1">
    <citation type="submission" date="2021-03" db="EMBL/GenBank/DDBJ databases">
        <title>Draft genome sequence of rust myrtle Austropuccinia psidii MF-1, a brazilian biotype.</title>
        <authorList>
            <person name="Quecine M.C."/>
            <person name="Pachon D.M.R."/>
            <person name="Bonatelli M.L."/>
            <person name="Correr F.H."/>
            <person name="Franceschini L.M."/>
            <person name="Leite T.F."/>
            <person name="Margarido G.R.A."/>
            <person name="Almeida C.A."/>
            <person name="Ferrarezi J.A."/>
            <person name="Labate C.A."/>
        </authorList>
    </citation>
    <scope>NUCLEOTIDE SEQUENCE</scope>
    <source>
        <strain evidence="2">MF-1</strain>
    </source>
</reference>
<evidence type="ECO:0000256" key="1">
    <source>
        <dbReference type="SAM" id="Coils"/>
    </source>
</evidence>
<keyword evidence="1" id="KW-0175">Coiled coil</keyword>
<keyword evidence="3" id="KW-1185">Reference proteome</keyword>
<organism evidence="2 3">
    <name type="scientific">Austropuccinia psidii MF-1</name>
    <dbReference type="NCBI Taxonomy" id="1389203"/>
    <lineage>
        <taxon>Eukaryota</taxon>
        <taxon>Fungi</taxon>
        <taxon>Dikarya</taxon>
        <taxon>Basidiomycota</taxon>
        <taxon>Pucciniomycotina</taxon>
        <taxon>Pucciniomycetes</taxon>
        <taxon>Pucciniales</taxon>
        <taxon>Sphaerophragmiaceae</taxon>
        <taxon>Austropuccinia</taxon>
    </lineage>
</organism>
<dbReference type="EMBL" id="AVOT02038972">
    <property type="protein sequence ID" value="MBW0533941.1"/>
    <property type="molecule type" value="Genomic_DNA"/>
</dbReference>
<protein>
    <submittedName>
        <fullName evidence="2">Uncharacterized protein</fullName>
    </submittedName>
</protein>